<evidence type="ECO:0000256" key="7">
    <source>
        <dbReference type="ARBA" id="ARBA00023136"/>
    </source>
</evidence>
<evidence type="ECO:0000256" key="4">
    <source>
        <dbReference type="ARBA" id="ARBA00022475"/>
    </source>
</evidence>
<feature type="transmembrane region" description="Helical" evidence="8">
    <location>
        <begin position="510"/>
        <end position="532"/>
    </location>
</feature>
<dbReference type="Pfam" id="PF00528">
    <property type="entry name" value="BPD_transp_1"/>
    <property type="match status" value="2"/>
</dbReference>
<feature type="transmembrane region" description="Helical" evidence="8">
    <location>
        <begin position="229"/>
        <end position="252"/>
    </location>
</feature>
<protein>
    <submittedName>
        <fullName evidence="10">ABC transporter permease subunit</fullName>
    </submittedName>
</protein>
<accession>A0ABX0JMZ0</accession>
<dbReference type="RefSeq" id="WP_173583235.1">
    <property type="nucleotide sequence ID" value="NZ_WOTB01000010.1"/>
</dbReference>
<feature type="domain" description="ABC transmembrane type-1" evidence="9">
    <location>
        <begin position="398"/>
        <end position="586"/>
    </location>
</feature>
<feature type="transmembrane region" description="Helical" evidence="8">
    <location>
        <begin position="272"/>
        <end position="297"/>
    </location>
</feature>
<name>A0ABX0JMZ0_9PROT</name>
<comment type="subcellular location">
    <subcellularLocation>
        <location evidence="1 8">Cell membrane</location>
        <topology evidence="1 8">Multi-pass membrane protein</topology>
    </subcellularLocation>
</comment>
<comment type="similarity">
    <text evidence="2">Belongs to the binding-protein-dependent transport system permease family. CysTW subfamily.</text>
</comment>
<feature type="domain" description="ABC transmembrane type-1" evidence="9">
    <location>
        <begin position="88"/>
        <end position="293"/>
    </location>
</feature>
<keyword evidence="11" id="KW-1185">Reference proteome</keyword>
<feature type="transmembrane region" description="Helical" evidence="8">
    <location>
        <begin position="168"/>
        <end position="192"/>
    </location>
</feature>
<feature type="transmembrane region" description="Helical" evidence="8">
    <location>
        <begin position="343"/>
        <end position="367"/>
    </location>
</feature>
<gene>
    <name evidence="10" type="ORF">GOB93_09335</name>
</gene>
<proteinExistence type="inferred from homology"/>
<feature type="transmembrane region" description="Helical" evidence="8">
    <location>
        <begin position="393"/>
        <end position="421"/>
    </location>
</feature>
<feature type="transmembrane region" description="Helical" evidence="8">
    <location>
        <begin position="433"/>
        <end position="456"/>
    </location>
</feature>
<evidence type="ECO:0000256" key="5">
    <source>
        <dbReference type="ARBA" id="ARBA00022692"/>
    </source>
</evidence>
<feature type="transmembrane region" description="Helical" evidence="8">
    <location>
        <begin position="468"/>
        <end position="489"/>
    </location>
</feature>
<evidence type="ECO:0000259" key="9">
    <source>
        <dbReference type="PROSITE" id="PS50928"/>
    </source>
</evidence>
<dbReference type="Gene3D" id="1.10.3720.10">
    <property type="entry name" value="MetI-like"/>
    <property type="match status" value="2"/>
</dbReference>
<evidence type="ECO:0000256" key="6">
    <source>
        <dbReference type="ARBA" id="ARBA00022989"/>
    </source>
</evidence>
<keyword evidence="3 8" id="KW-0813">Transport</keyword>
<feature type="transmembrane region" description="Helical" evidence="8">
    <location>
        <begin position="564"/>
        <end position="585"/>
    </location>
</feature>
<feature type="transmembrane region" description="Helical" evidence="8">
    <location>
        <begin position="94"/>
        <end position="113"/>
    </location>
</feature>
<dbReference type="EMBL" id="WOTB01000010">
    <property type="protein sequence ID" value="NHN84841.1"/>
    <property type="molecule type" value="Genomic_DNA"/>
</dbReference>
<feature type="transmembrane region" description="Helical" evidence="8">
    <location>
        <begin position="125"/>
        <end position="148"/>
    </location>
</feature>
<evidence type="ECO:0000256" key="8">
    <source>
        <dbReference type="RuleBase" id="RU363032"/>
    </source>
</evidence>
<dbReference type="PANTHER" id="PTHR42929">
    <property type="entry name" value="INNER MEMBRANE ABC TRANSPORTER PERMEASE PROTEIN YDCU-RELATED-RELATED"/>
    <property type="match status" value="1"/>
</dbReference>
<dbReference type="InterPro" id="IPR000515">
    <property type="entry name" value="MetI-like"/>
</dbReference>
<dbReference type="CDD" id="cd06261">
    <property type="entry name" value="TM_PBP2"/>
    <property type="match status" value="2"/>
</dbReference>
<dbReference type="Proteomes" id="UP000635278">
    <property type="component" value="Unassembled WGS sequence"/>
</dbReference>
<keyword evidence="7 8" id="KW-0472">Membrane</keyword>
<dbReference type="InterPro" id="IPR035906">
    <property type="entry name" value="MetI-like_sf"/>
</dbReference>
<evidence type="ECO:0000313" key="10">
    <source>
        <dbReference type="EMBL" id="NHN84841.1"/>
    </source>
</evidence>
<keyword evidence="6 8" id="KW-1133">Transmembrane helix</keyword>
<organism evidence="10 11">
    <name type="scientific">Acetobacter musti</name>
    <dbReference type="NCBI Taxonomy" id="864732"/>
    <lineage>
        <taxon>Bacteria</taxon>
        <taxon>Pseudomonadati</taxon>
        <taxon>Pseudomonadota</taxon>
        <taxon>Alphaproteobacteria</taxon>
        <taxon>Acetobacterales</taxon>
        <taxon>Acetobacteraceae</taxon>
        <taxon>Acetobacter</taxon>
    </lineage>
</organism>
<dbReference type="SUPFAM" id="SSF161098">
    <property type="entry name" value="MetI-like"/>
    <property type="match status" value="2"/>
</dbReference>
<sequence>MAANPEMAGMAARDTGKDGRLAGAVRFIRSRNVLSALPVLPGFLFLVVFLVIPLVQTVWSSVHDPAGSGFSFSAFGHLFAVPAYRGVLWTTLSVALWCTVLSAGLGYPVAVWLATLSEKTRRRALFLIMAPFWTSVLVRNFAWLILLGRHGPVAALMRFLNIPGGDALLFNRAILIIAMVYVLLPMSIIAMLPAHTSISRELLSAARTMGARRADIFWRIYFPLSLRGSAAAALLVFLTALGFFITPTLLGGRHDVLLGELIILQIDRLQNWHFGSALAVVIVLAGGIAIALTDWFFDLAGTRPRRGSGGRSVAVSGLLARLSVSAGRAVPGFLRSGGWEARLPGLCSWSIIVFLAAPLLAIVPMAFTRDPFLTFPPHLGTFHWFLQYLRDPLWISATFTSVRVGLGAAALSVVLSGLAAFSIARADGRLASLGILAFMVPLAVPPIVIALAQFSLFARFSMIATDSAIMLGHTLLCMPVVFTILLAGFRSYDWQLNQAAATLGARGSQILTRILLPIIRPVLVAGAVAAFLTSFDELTMALFLGGGLKTTLPKQMWDAVLLEVSPLLVAVSVVVMTVVTLLFLVMERALTRRRAGGPG</sequence>
<comment type="caution">
    <text evidence="10">The sequence shown here is derived from an EMBL/GenBank/DDBJ whole genome shotgun (WGS) entry which is preliminary data.</text>
</comment>
<evidence type="ECO:0000313" key="11">
    <source>
        <dbReference type="Proteomes" id="UP000635278"/>
    </source>
</evidence>
<evidence type="ECO:0000256" key="1">
    <source>
        <dbReference type="ARBA" id="ARBA00004651"/>
    </source>
</evidence>
<evidence type="ECO:0000256" key="2">
    <source>
        <dbReference type="ARBA" id="ARBA00007069"/>
    </source>
</evidence>
<dbReference type="PROSITE" id="PS50928">
    <property type="entry name" value="ABC_TM1"/>
    <property type="match status" value="2"/>
</dbReference>
<dbReference type="PANTHER" id="PTHR42929:SF5">
    <property type="entry name" value="ABC TRANSPORTER PERMEASE PROTEIN"/>
    <property type="match status" value="1"/>
</dbReference>
<evidence type="ECO:0000256" key="3">
    <source>
        <dbReference type="ARBA" id="ARBA00022448"/>
    </source>
</evidence>
<feature type="transmembrane region" description="Helical" evidence="8">
    <location>
        <begin position="33"/>
        <end position="55"/>
    </location>
</feature>
<keyword evidence="4" id="KW-1003">Cell membrane</keyword>
<reference evidence="10 11" key="1">
    <citation type="journal article" date="2020" name="Int. J. Syst. Evol. Microbiol.">
        <title>Novel acetic acid bacteria from cider fermentations: Acetobacter conturbans sp. nov. and Acetobacter fallax sp. nov.</title>
        <authorList>
            <person name="Sombolestani A.S."/>
            <person name="Cleenwerck I."/>
            <person name="Cnockaert M."/>
            <person name="Borremans W."/>
            <person name="Wieme A.D."/>
            <person name="De Vuyst L."/>
            <person name="Vandamme P."/>
        </authorList>
    </citation>
    <scope>NUCLEOTIDE SEQUENCE [LARGE SCALE GENOMIC DNA]</scope>
    <source>
        <strain evidence="10 11">LMG 30640</strain>
    </source>
</reference>
<keyword evidence="5 8" id="KW-0812">Transmembrane</keyword>